<feature type="transmembrane region" description="Helical" evidence="1">
    <location>
        <begin position="203"/>
        <end position="224"/>
    </location>
</feature>
<comment type="caution">
    <text evidence="2">The sequence shown here is derived from an EMBL/GenBank/DDBJ whole genome shotgun (WGS) entry which is preliminary data.</text>
</comment>
<evidence type="ECO:0000256" key="1">
    <source>
        <dbReference type="SAM" id="Phobius"/>
    </source>
</evidence>
<feature type="transmembrane region" description="Helical" evidence="1">
    <location>
        <begin position="322"/>
        <end position="343"/>
    </location>
</feature>
<evidence type="ECO:0000313" key="3">
    <source>
        <dbReference type="Proteomes" id="UP000177817"/>
    </source>
</evidence>
<dbReference type="AlphaFoldDB" id="A0A1G2BMF3"/>
<gene>
    <name evidence="2" type="ORF">A2677_01200</name>
</gene>
<evidence type="ECO:0000313" key="2">
    <source>
        <dbReference type="EMBL" id="OGY90304.1"/>
    </source>
</evidence>
<dbReference type="Proteomes" id="UP000177817">
    <property type="component" value="Unassembled WGS sequence"/>
</dbReference>
<evidence type="ECO:0008006" key="4">
    <source>
        <dbReference type="Google" id="ProtNLM"/>
    </source>
</evidence>
<feature type="transmembrane region" description="Helical" evidence="1">
    <location>
        <begin position="12"/>
        <end position="31"/>
    </location>
</feature>
<reference evidence="2 3" key="1">
    <citation type="journal article" date="2016" name="Nat. Commun.">
        <title>Thousands of microbial genomes shed light on interconnected biogeochemical processes in an aquifer system.</title>
        <authorList>
            <person name="Anantharaman K."/>
            <person name="Brown C.T."/>
            <person name="Hug L.A."/>
            <person name="Sharon I."/>
            <person name="Castelle C.J."/>
            <person name="Probst A.J."/>
            <person name="Thomas B.C."/>
            <person name="Singh A."/>
            <person name="Wilkins M.J."/>
            <person name="Karaoz U."/>
            <person name="Brodie E.L."/>
            <person name="Williams K.H."/>
            <person name="Hubbard S.S."/>
            <person name="Banfield J.F."/>
        </authorList>
    </citation>
    <scope>NUCLEOTIDE SEQUENCE [LARGE SCALE GENOMIC DNA]</scope>
</reference>
<keyword evidence="1" id="KW-0812">Transmembrane</keyword>
<dbReference type="EMBL" id="MHKK01000012">
    <property type="protein sequence ID" value="OGY90304.1"/>
    <property type="molecule type" value="Genomic_DNA"/>
</dbReference>
<sequence>MLRVVRFFSEARSFVWMFAVCIVAALLRLYVMAHLGPMLDELKLIQEIIDLRGPLVPVHFYGFGWGENTLLAFLAWPFMRFLHAGGLATIRGLVFTANMVSIILLYRVTLLFFHRRVALVTTVFSALWPWSILVGSVGFNVFILQPFVLGAILLLYRYVRTRRTMLLYGAAAMLAITAYGYELMLVWVPILAILWYFCNRKHVRLSALVGPAFLGVVIAFPIALFHLQAHLNYYFVDHLFFFSYPHLRATRYDGIAITGIYGGASLIGHYLFNYFAHFVFIFLAFSPLYYYASHDVFVAVLNSGAFFITDPLFYLLAPQNGLYFSSLSSLWDPFLILFALYLLTIKKTVFQNRMFFFGWFLLYPLIPSFVNGDYVGYNLTRDIIGLPVLLMLSAFGAVSLLEKAQQEFKEYRERKAAQALLAQVRRG</sequence>
<feature type="transmembrane region" description="Helical" evidence="1">
    <location>
        <begin position="166"/>
        <end position="197"/>
    </location>
</feature>
<accession>A0A1G2BMF3</accession>
<organism evidence="2 3">
    <name type="scientific">Candidatus Komeilibacteria bacterium RIFCSPHIGHO2_01_FULL_52_14</name>
    <dbReference type="NCBI Taxonomy" id="1798549"/>
    <lineage>
        <taxon>Bacteria</taxon>
        <taxon>Candidatus Komeiliibacteriota</taxon>
    </lineage>
</organism>
<feature type="transmembrane region" description="Helical" evidence="1">
    <location>
        <begin position="355"/>
        <end position="377"/>
    </location>
</feature>
<name>A0A1G2BMF3_9BACT</name>
<feature type="transmembrane region" description="Helical" evidence="1">
    <location>
        <begin position="81"/>
        <end position="105"/>
    </location>
</feature>
<proteinExistence type="predicted"/>
<feature type="transmembrane region" description="Helical" evidence="1">
    <location>
        <begin position="383"/>
        <end position="401"/>
    </location>
</feature>
<protein>
    <recommendedName>
        <fullName evidence="4">Glycosyltransferase RgtA/B/C/D-like domain-containing protein</fullName>
    </recommendedName>
</protein>
<keyword evidence="1" id="KW-0472">Membrane</keyword>
<keyword evidence="1" id="KW-1133">Transmembrane helix</keyword>